<dbReference type="InterPro" id="IPR008591">
    <property type="entry name" value="GINS_Sld5"/>
</dbReference>
<evidence type="ECO:0000313" key="10">
    <source>
        <dbReference type="Proteomes" id="UP000245609"/>
    </source>
</evidence>
<reference evidence="9 10" key="1">
    <citation type="journal article" date="2018" name="MBio">
        <title>Comparative Genomics Reveals the Core Gene Toolbox for the Fungus-Insect Symbiosis.</title>
        <authorList>
            <person name="Wang Y."/>
            <person name="Stata M."/>
            <person name="Wang W."/>
            <person name="Stajich J.E."/>
            <person name="White M.M."/>
            <person name="Moncalvo J.M."/>
        </authorList>
    </citation>
    <scope>NUCLEOTIDE SEQUENCE [LARGE SCALE GENOMIC DNA]</scope>
    <source>
        <strain evidence="9 10">SC-DP-2</strain>
    </source>
</reference>
<evidence type="ECO:0000259" key="8">
    <source>
        <dbReference type="Pfam" id="PF16922"/>
    </source>
</evidence>
<dbReference type="GO" id="GO:0006261">
    <property type="term" value="P:DNA-templated DNA replication"/>
    <property type="evidence" value="ECO:0007669"/>
    <property type="project" value="InterPro"/>
</dbReference>
<evidence type="ECO:0000256" key="6">
    <source>
        <dbReference type="SAM" id="MobiDB-lite"/>
    </source>
</evidence>
<dbReference type="CDD" id="cd21692">
    <property type="entry name" value="GINS_B_Sld5"/>
    <property type="match status" value="1"/>
</dbReference>
<accession>A0A2T9Z276</accession>
<evidence type="ECO:0000256" key="3">
    <source>
        <dbReference type="ARBA" id="ARBA00014804"/>
    </source>
</evidence>
<evidence type="ECO:0000313" key="9">
    <source>
        <dbReference type="EMBL" id="PVU98646.1"/>
    </source>
</evidence>
<dbReference type="CDD" id="cd11711">
    <property type="entry name" value="GINS_A_Sld5"/>
    <property type="match status" value="1"/>
</dbReference>
<feature type="domain" description="GINS subunit" evidence="7">
    <location>
        <begin position="136"/>
        <end position="207"/>
    </location>
</feature>
<keyword evidence="10" id="KW-1185">Reference proteome</keyword>
<sequence>MDSQENDSAAYSNRAITDYTGGSRVDLDQFSQFSSEFLPHQSPDFYQDEPLKIDNFDTSNQESEAEPFDGNPELSMDLESFEDNSTDDDWQTLKTWLMNERGAPILLKYRSIELENLAQLINFQLERIQSIVDSADSEKNFESIILQTDVERTKYIIRSYLRTRIQKIEENFSWYATTDPKLSNITKLELDFAKNLEKSIHKYYNDSFLNDLPQQLRALDGTDPEGLSLIPEPNLNAAVFVIILKGVGDFQLASSGDVIQMNKNNIFITSYSNIAPLLESGHAKLI</sequence>
<dbReference type="SUPFAM" id="SSF160059">
    <property type="entry name" value="PriA/YqbF domain"/>
    <property type="match status" value="1"/>
</dbReference>
<dbReference type="SUPFAM" id="SSF158573">
    <property type="entry name" value="GINS helical bundle-like"/>
    <property type="match status" value="1"/>
</dbReference>
<dbReference type="InterPro" id="IPR031633">
    <property type="entry name" value="SLD5_C"/>
</dbReference>
<dbReference type="Proteomes" id="UP000245609">
    <property type="component" value="Unassembled WGS sequence"/>
</dbReference>
<dbReference type="Pfam" id="PF05916">
    <property type="entry name" value="Sld5"/>
    <property type="match status" value="1"/>
</dbReference>
<evidence type="ECO:0000256" key="2">
    <source>
        <dbReference type="ARBA" id="ARBA00008187"/>
    </source>
</evidence>
<evidence type="ECO:0000256" key="4">
    <source>
        <dbReference type="ARBA" id="ARBA00022705"/>
    </source>
</evidence>
<dbReference type="EMBL" id="MBFS01002355">
    <property type="protein sequence ID" value="PVU98646.1"/>
    <property type="molecule type" value="Genomic_DNA"/>
</dbReference>
<dbReference type="Pfam" id="PF16922">
    <property type="entry name" value="SLD5_C"/>
    <property type="match status" value="1"/>
</dbReference>
<dbReference type="InterPro" id="IPR021151">
    <property type="entry name" value="GINS_A"/>
</dbReference>
<dbReference type="OrthoDB" id="338231at2759"/>
<evidence type="ECO:0000259" key="7">
    <source>
        <dbReference type="Pfam" id="PF05916"/>
    </source>
</evidence>
<evidence type="ECO:0000256" key="1">
    <source>
        <dbReference type="ARBA" id="ARBA00004123"/>
    </source>
</evidence>
<dbReference type="Gene3D" id="1.20.58.1030">
    <property type="match status" value="1"/>
</dbReference>
<proteinExistence type="inferred from homology"/>
<keyword evidence="4" id="KW-0235">DNA replication</keyword>
<keyword evidence="5" id="KW-0539">Nucleus</keyword>
<dbReference type="GO" id="GO:0000811">
    <property type="term" value="C:GINS complex"/>
    <property type="evidence" value="ECO:0007669"/>
    <property type="project" value="TreeGrafter"/>
</dbReference>
<dbReference type="PANTHER" id="PTHR21206">
    <property type="entry name" value="SLD5 PROTEIN"/>
    <property type="match status" value="1"/>
</dbReference>
<protein>
    <recommendedName>
        <fullName evidence="3">DNA replication complex GINS protein SLD5</fullName>
    </recommendedName>
</protein>
<comment type="similarity">
    <text evidence="2">Belongs to the GINS4/SLD5 family.</text>
</comment>
<name>A0A2T9Z276_9FUNG</name>
<dbReference type="InterPro" id="IPR036224">
    <property type="entry name" value="GINS_bundle-like_dom_sf"/>
</dbReference>
<dbReference type="GO" id="GO:0000727">
    <property type="term" value="P:double-strand break repair via break-induced replication"/>
    <property type="evidence" value="ECO:0007669"/>
    <property type="project" value="TreeGrafter"/>
</dbReference>
<organism evidence="9 10">
    <name type="scientific">Smittium megazygosporum</name>
    <dbReference type="NCBI Taxonomy" id="133381"/>
    <lineage>
        <taxon>Eukaryota</taxon>
        <taxon>Fungi</taxon>
        <taxon>Fungi incertae sedis</taxon>
        <taxon>Zoopagomycota</taxon>
        <taxon>Kickxellomycotina</taxon>
        <taxon>Harpellomycetes</taxon>
        <taxon>Harpellales</taxon>
        <taxon>Legeriomycetaceae</taxon>
        <taxon>Smittium</taxon>
    </lineage>
</organism>
<feature type="domain" description="DNA replication complex GINS protein SLD5 C-terminal" evidence="8">
    <location>
        <begin position="233"/>
        <end position="286"/>
    </location>
</feature>
<feature type="region of interest" description="Disordered" evidence="6">
    <location>
        <begin position="60"/>
        <end position="80"/>
    </location>
</feature>
<dbReference type="STRING" id="133381.A0A2T9Z276"/>
<dbReference type="InterPro" id="IPR038749">
    <property type="entry name" value="Sld5_GINS_A"/>
</dbReference>
<comment type="caution">
    <text evidence="9">The sequence shown here is derived from an EMBL/GenBank/DDBJ whole genome shotgun (WGS) entry which is preliminary data.</text>
</comment>
<dbReference type="PANTHER" id="PTHR21206:SF0">
    <property type="entry name" value="DNA REPLICATION COMPLEX GINS PROTEIN SLD5"/>
    <property type="match status" value="1"/>
</dbReference>
<evidence type="ECO:0000256" key="5">
    <source>
        <dbReference type="ARBA" id="ARBA00023242"/>
    </source>
</evidence>
<dbReference type="AlphaFoldDB" id="A0A2T9Z276"/>
<comment type="subcellular location">
    <subcellularLocation>
        <location evidence="1">Nucleus</location>
    </subcellularLocation>
</comment>
<gene>
    <name evidence="9" type="ORF">BB560_005626</name>
</gene>